<accession>A0A915IC57</accession>
<dbReference type="Proteomes" id="UP000887565">
    <property type="component" value="Unplaced"/>
</dbReference>
<evidence type="ECO:0000256" key="1">
    <source>
        <dbReference type="SAM" id="MobiDB-lite"/>
    </source>
</evidence>
<dbReference type="WBParaSite" id="nRc.2.0.1.t11363-RA">
    <property type="protein sequence ID" value="nRc.2.0.1.t11363-RA"/>
    <property type="gene ID" value="nRc.2.0.1.g11363"/>
</dbReference>
<protein>
    <submittedName>
        <fullName evidence="3">Uncharacterized protein</fullName>
    </submittedName>
</protein>
<organism evidence="2 3">
    <name type="scientific">Romanomermis culicivorax</name>
    <name type="common">Nematode worm</name>
    <dbReference type="NCBI Taxonomy" id="13658"/>
    <lineage>
        <taxon>Eukaryota</taxon>
        <taxon>Metazoa</taxon>
        <taxon>Ecdysozoa</taxon>
        <taxon>Nematoda</taxon>
        <taxon>Enoplea</taxon>
        <taxon>Dorylaimia</taxon>
        <taxon>Mermithida</taxon>
        <taxon>Mermithoidea</taxon>
        <taxon>Mermithidae</taxon>
        <taxon>Romanomermis</taxon>
    </lineage>
</organism>
<proteinExistence type="predicted"/>
<sequence length="216" mass="23793">MDVDIDISTQVKADQEMEEEARCDYVRREQAFQMAQGTGPPLPSEPPKSQLNQFLENVVSQAWSNEYILGTELTSQDVYGQETTTPGGEMNEPGIQLTQPKAETAKESDDTEKLTKVIVEETPWPMVAASLPHSTARVEESDESDYVVEVEDKISTISDEDEATEKRPGRINQPQIQATMAKSSLMEMECSMIIAASFGMVRPTGAPQISPSTSIC</sequence>
<feature type="region of interest" description="Disordered" evidence="1">
    <location>
        <begin position="154"/>
        <end position="176"/>
    </location>
</feature>
<evidence type="ECO:0000313" key="3">
    <source>
        <dbReference type="WBParaSite" id="nRc.2.0.1.t11363-RA"/>
    </source>
</evidence>
<name>A0A915IC57_ROMCU</name>
<reference evidence="3" key="1">
    <citation type="submission" date="2022-11" db="UniProtKB">
        <authorList>
            <consortium name="WormBaseParasite"/>
        </authorList>
    </citation>
    <scope>IDENTIFICATION</scope>
</reference>
<evidence type="ECO:0000313" key="2">
    <source>
        <dbReference type="Proteomes" id="UP000887565"/>
    </source>
</evidence>
<dbReference type="AlphaFoldDB" id="A0A915IC57"/>
<keyword evidence="2" id="KW-1185">Reference proteome</keyword>